<proteinExistence type="predicted"/>
<reference evidence="1 2" key="1">
    <citation type="submission" date="2020-12" db="EMBL/GenBank/DDBJ databases">
        <title>Oil enriched cultivation method for isolating marine PHA-producing bacteria.</title>
        <authorList>
            <person name="Zheng W."/>
            <person name="Yu S."/>
            <person name="Huang Y."/>
        </authorList>
    </citation>
    <scope>NUCLEOTIDE SEQUENCE [LARGE SCALE GENOMIC DNA]</scope>
    <source>
        <strain evidence="1 2">SN0-2</strain>
    </source>
</reference>
<accession>A0ABS3E949</accession>
<comment type="caution">
    <text evidence="1">The sequence shown here is derived from an EMBL/GenBank/DDBJ whole genome shotgun (WGS) entry which is preliminary data.</text>
</comment>
<dbReference type="InterPro" id="IPR038556">
    <property type="entry name" value="TAC_Gp13-like_sf"/>
</dbReference>
<evidence type="ECO:0008006" key="3">
    <source>
        <dbReference type="Google" id="ProtNLM"/>
    </source>
</evidence>
<dbReference type="EMBL" id="JAEKJR010000002">
    <property type="protein sequence ID" value="MBN8431807.1"/>
    <property type="molecule type" value="Genomic_DNA"/>
</dbReference>
<evidence type="ECO:0000313" key="1">
    <source>
        <dbReference type="EMBL" id="MBN8431807.1"/>
    </source>
</evidence>
<evidence type="ECO:0000313" key="2">
    <source>
        <dbReference type="Proteomes" id="UP000664293"/>
    </source>
</evidence>
<dbReference type="Gene3D" id="3.30.2220.20">
    <property type="entry name" value="Phage tail assembly chaperone gp13-like"/>
    <property type="match status" value="1"/>
</dbReference>
<keyword evidence="2" id="KW-1185">Reference proteome</keyword>
<sequence>MSKLLSKAEILGAEDLKHEDVSVPEWGGSVRVRTMTGSERDQFEAYCISAGKSGVGGLDNVRATVLSLVLVDEQGNRLFSKRDVDALGRKSVSALDRVFEVAQRLNRLSDRDIQELEENLPKAPGEDSSSD</sequence>
<dbReference type="Proteomes" id="UP000664293">
    <property type="component" value="Unassembled WGS sequence"/>
</dbReference>
<gene>
    <name evidence="1" type="ORF">JF535_13195</name>
</gene>
<name>A0ABS3E949_9GAMM</name>
<dbReference type="RefSeq" id="WP_207002904.1">
    <property type="nucleotide sequence ID" value="NZ_JAEKJR010000002.1"/>
</dbReference>
<organism evidence="1 2">
    <name type="scientific">Microbulbifer salipaludis</name>
    <dbReference type="NCBI Taxonomy" id="187980"/>
    <lineage>
        <taxon>Bacteria</taxon>
        <taxon>Pseudomonadati</taxon>
        <taxon>Pseudomonadota</taxon>
        <taxon>Gammaproteobacteria</taxon>
        <taxon>Cellvibrionales</taxon>
        <taxon>Microbulbiferaceae</taxon>
        <taxon>Microbulbifer</taxon>
    </lineage>
</organism>
<protein>
    <recommendedName>
        <fullName evidence="3">Tail assembly chaperone</fullName>
    </recommendedName>
</protein>